<dbReference type="GO" id="GO:0005576">
    <property type="term" value="C:extracellular region"/>
    <property type="evidence" value="ECO:0007669"/>
    <property type="project" value="GOC"/>
</dbReference>
<dbReference type="InterPro" id="IPR026173">
    <property type="entry name" value="SPAG17"/>
</dbReference>
<dbReference type="PANTHER" id="PTHR21963:SF1">
    <property type="entry name" value="SPERM-ASSOCIATED ANTIGEN 17"/>
    <property type="match status" value="1"/>
</dbReference>
<feature type="coiled-coil region" evidence="1">
    <location>
        <begin position="1368"/>
        <end position="1402"/>
    </location>
</feature>
<keyword evidence="1" id="KW-0175">Coiled coil</keyword>
<evidence type="ECO:0000256" key="2">
    <source>
        <dbReference type="SAM" id="MobiDB-lite"/>
    </source>
</evidence>
<protein>
    <submittedName>
        <fullName evidence="3">Sperm associated antigen 17</fullName>
    </submittedName>
</protein>
<feature type="compositionally biased region" description="Basic and acidic residues" evidence="2">
    <location>
        <begin position="643"/>
        <end position="689"/>
    </location>
</feature>
<organism evidence="3 4">
    <name type="scientific">Accipiter nisus</name>
    <name type="common">Eurasian sparrowhawk</name>
    <dbReference type="NCBI Taxonomy" id="211598"/>
    <lineage>
        <taxon>Eukaryota</taxon>
        <taxon>Metazoa</taxon>
        <taxon>Chordata</taxon>
        <taxon>Craniata</taxon>
        <taxon>Vertebrata</taxon>
        <taxon>Euteleostomi</taxon>
        <taxon>Archelosauria</taxon>
        <taxon>Archosauria</taxon>
        <taxon>Dinosauria</taxon>
        <taxon>Saurischia</taxon>
        <taxon>Theropoda</taxon>
        <taxon>Coelurosauria</taxon>
        <taxon>Aves</taxon>
        <taxon>Neognathae</taxon>
        <taxon>Neoaves</taxon>
        <taxon>Telluraves</taxon>
        <taxon>Accipitrimorphae</taxon>
        <taxon>Accipitriformes</taxon>
        <taxon>Accipitridae</taxon>
        <taxon>Accipitrinae</taxon>
        <taxon>Accipiter</taxon>
    </lineage>
</organism>
<accession>A0A8B9M3A6</accession>
<feature type="region of interest" description="Disordered" evidence="2">
    <location>
        <begin position="929"/>
        <end position="965"/>
    </location>
</feature>
<dbReference type="GO" id="GO:1904158">
    <property type="term" value="P:axonemal central apparatus assembly"/>
    <property type="evidence" value="ECO:0007669"/>
    <property type="project" value="TreeGrafter"/>
</dbReference>
<reference evidence="3" key="1">
    <citation type="submission" date="2025-08" db="UniProtKB">
        <authorList>
            <consortium name="Ensembl"/>
        </authorList>
    </citation>
    <scope>IDENTIFICATION</scope>
</reference>
<dbReference type="Proteomes" id="UP000694541">
    <property type="component" value="Unplaced"/>
</dbReference>
<keyword evidence="4" id="KW-1185">Reference proteome</keyword>
<dbReference type="GO" id="GO:1990716">
    <property type="term" value="C:axonemal central apparatus"/>
    <property type="evidence" value="ECO:0007669"/>
    <property type="project" value="TreeGrafter"/>
</dbReference>
<dbReference type="GO" id="GO:0003351">
    <property type="term" value="P:epithelial cilium movement involved in extracellular fluid movement"/>
    <property type="evidence" value="ECO:0007669"/>
    <property type="project" value="TreeGrafter"/>
</dbReference>
<name>A0A8B9M3A6_9AVES</name>
<feature type="compositionally biased region" description="Polar residues" evidence="2">
    <location>
        <begin position="173"/>
        <end position="188"/>
    </location>
</feature>
<dbReference type="Ensembl" id="ENSANIT00000001677.1">
    <property type="protein sequence ID" value="ENSANIP00000001635.1"/>
    <property type="gene ID" value="ENSANIG00000001119.1"/>
</dbReference>
<feature type="region of interest" description="Disordered" evidence="2">
    <location>
        <begin position="173"/>
        <end position="192"/>
    </location>
</feature>
<dbReference type="Pfam" id="PF14874">
    <property type="entry name" value="PapD-like"/>
    <property type="match status" value="1"/>
</dbReference>
<sequence length="1663" mass="187207">VNDEPDDGADHYFIILDFHNLQLLPVMSELGINVSSVIRISSENYKPLQTYLEETKLQGESLLSPEVVEAEKRKKDEAVKDLETFWKYLEPVLNSGKHEAHLFDVARLHHLVKESAFPPDWSDREMLLAFGTVLFESIACLMYDCLDWRRQHCNYLENTKFINVSALSESKSAQPSATEVQPASQLTASKKKGQEETSFLATSVDMRYYNDLLSQIPEEYFSVPLMLNCMLEQVIASEEDLTPPSLVVPEPRADGLHHTIADHIASLLPSLSLPESEKKNLYDYFSPKYSEKKTVTPKYPLLFNYHDTLAQRLHLLKVQENLNPEKIECEMMHKLPLTELIHFTLPSTENNTKRLARLHELMHYCTSELLSWAEVERAFRVFTFESLRLTGLSDSGLLESSGSMVGGDSEVSYIPWDNPARFARQLRQLFLMEKKLNGKSPRGSGKNLSVYITSEEFESTIYFTIPLAITGPENCGLGPSLEEIKKTQRRCLTDWSFAEHFQPHVLLQVLHTASQEYRCIDTFYRAQDKSLLMVLHNPMNQYRLCQKTWDIALHSNVGFRNYLELVANSIEDWVKEEEVKYQEEKMAKEIESLKLKKAMVEGPSELSACAVKKTGFPKKAESGYLFAWKEEQVRLLEEEQLKEEKKGKKENLGGKKKGQEIIHEESKGSNKKSSEEKFEDEPAKAHALEEDPSITEPHSEKVYKFLGYNTGEDVIQVSGTSQYLFPSDGGQIQVEKIEFVKGLTLVKVKVIKDNHNFFIHITDPKKNLKEIEVQEINEQKTRSGKLKNQKKAVSKFGSFSATLENGIQLSLSYYGPTGKTAGKVKSASQTQVMSNARAFPSLNVSCPNGLVLTFLGESSGDTKREQAKQPTPDILVRQSYPQKVKNSHLYTSVARQTEQEVSRVITSQGTVIKYMMDGSTQILFADGTVSRSPDSGPVLPPPTIQDNMQLLPESEPSPETSTKKGNISSVWTHLKLGLVNSEQPKENLAGTWITTTPSGIQVGTEGGKRVDLKPVLIYQATDPADGTVMTVRDDEVIIVEKLDGNRVVDHADGTRITTFYQNCEELFVPEDSEETDEPSEAITRKVKCMQVENPEFATVITNCEDGTCCTILGDGTSIIAKPQGTYQVLPKKTGSLFIDEDCSAVYTHEVYNFVSKKEEKQAGRYVMKHTSSTICEMMDPEGNLFKVMADGSTSVCVPSIGSHDKEDGSSASALPKVNKPITYDEHVPRFFIVYADGSGTELLRSRDVHRYLAEARSDPAAAVLQDPVQECPGVLSITILRPLPEESPWVMKKEPESIVPPNLQSRTWDTFSPLERKITGPSVRTCSWRGLCIGSKEQTCLPVPVRKCPNKLQIRQLFQYEPLSDELREKLQLSLKEYIDNILKQENELEEMNVKEPRTEEEKENAASLLELVAVRKIQFLTPFSHKTIILHLNGLMCLKTQTNIDLQTIFKVLLQFLLRLGCLFVILQNEWTEVKCRLSNPKPNLMATKLSLLSNILTLFAKVEDPVAGNVNTSSLATRRQHLSGFHLIPPRVMLGVLKEGCTYAATVILKNVGVNFSRFRVKQPPPHTGLRVMYTPGPVAAGLQVELEIEIFAMVTEGEDAGGLEEVSHDIEILTETETLLLPVRARCIQTCQKLHSWQEPPFTRETTTLRSSETDQSTSQ</sequence>
<evidence type="ECO:0000313" key="3">
    <source>
        <dbReference type="Ensembl" id="ENSANIP00000001635.1"/>
    </source>
</evidence>
<proteinExistence type="predicted"/>
<evidence type="ECO:0000256" key="1">
    <source>
        <dbReference type="SAM" id="Coils"/>
    </source>
</evidence>
<feature type="region of interest" description="Disordered" evidence="2">
    <location>
        <begin position="643"/>
        <end position="694"/>
    </location>
</feature>
<reference evidence="3" key="2">
    <citation type="submission" date="2025-09" db="UniProtKB">
        <authorList>
            <consortium name="Ensembl"/>
        </authorList>
    </citation>
    <scope>IDENTIFICATION</scope>
</reference>
<evidence type="ECO:0000313" key="4">
    <source>
        <dbReference type="Proteomes" id="UP000694541"/>
    </source>
</evidence>
<dbReference type="PANTHER" id="PTHR21963">
    <property type="entry name" value="PF6"/>
    <property type="match status" value="1"/>
</dbReference>